<dbReference type="EMBL" id="QGNW01001169">
    <property type="protein sequence ID" value="RVW52319.1"/>
    <property type="molecule type" value="Genomic_DNA"/>
</dbReference>
<organism evidence="2 3">
    <name type="scientific">Vitis vinifera</name>
    <name type="common">Grape</name>
    <dbReference type="NCBI Taxonomy" id="29760"/>
    <lineage>
        <taxon>Eukaryota</taxon>
        <taxon>Viridiplantae</taxon>
        <taxon>Streptophyta</taxon>
        <taxon>Embryophyta</taxon>
        <taxon>Tracheophyta</taxon>
        <taxon>Spermatophyta</taxon>
        <taxon>Magnoliopsida</taxon>
        <taxon>eudicotyledons</taxon>
        <taxon>Gunneridae</taxon>
        <taxon>Pentapetalae</taxon>
        <taxon>rosids</taxon>
        <taxon>Vitales</taxon>
        <taxon>Vitaceae</taxon>
        <taxon>Viteae</taxon>
        <taxon>Vitis</taxon>
    </lineage>
</organism>
<gene>
    <name evidence="2" type="ORF">CK203_093387</name>
</gene>
<proteinExistence type="predicted"/>
<feature type="compositionally biased region" description="Basic residues" evidence="1">
    <location>
        <begin position="357"/>
        <end position="373"/>
    </location>
</feature>
<name>A0A438EX57_VITVI</name>
<evidence type="ECO:0000313" key="3">
    <source>
        <dbReference type="Proteomes" id="UP000288805"/>
    </source>
</evidence>
<evidence type="ECO:0000256" key="1">
    <source>
        <dbReference type="SAM" id="MobiDB-lite"/>
    </source>
</evidence>
<dbReference type="Proteomes" id="UP000288805">
    <property type="component" value="Unassembled WGS sequence"/>
</dbReference>
<accession>A0A438EX57</accession>
<feature type="compositionally biased region" description="Basic and acidic residues" evidence="1">
    <location>
        <begin position="274"/>
        <end position="298"/>
    </location>
</feature>
<dbReference type="AlphaFoldDB" id="A0A438EX57"/>
<protein>
    <submittedName>
        <fullName evidence="2">Uncharacterized protein</fullName>
    </submittedName>
</protein>
<evidence type="ECO:0000313" key="2">
    <source>
        <dbReference type="EMBL" id="RVW52319.1"/>
    </source>
</evidence>
<sequence>MQLKRDAFASGSWNIQEEIRRVRAKATEDMLGSSPSMKIDLSEFGHKASQNSLVADRTGVGLRDKMHYSNSLTALKSINASSNLASGPATCLGLAVSDTTRDGFRNGALSLNPTISVSEQNQEKEGEVDAASNSHHPVTVEVASDLHNGMPGKHDMLNCGVELPAPGGVDTVLQNVDGDDCTKDSHGLDQQLNSVIDSNVQGKDFKPMDSIHNIQFVSSYSCLNVLILPVNASAARVNDGNCLTSKEGAGSDGNSTANGFASGPSLHVPSDTEQNPRPHDDELNPMKESHDKAADAHGGEVSCELLSEASMEVPIVNETEGSQNSFSLHHEELADDPRKPNSKRSLAGKGNVAGKQQAKKLTRYNRKGRGRGM</sequence>
<feature type="region of interest" description="Disordered" evidence="1">
    <location>
        <begin position="246"/>
        <end position="299"/>
    </location>
</feature>
<feature type="compositionally biased region" description="Basic and acidic residues" evidence="1">
    <location>
        <begin position="330"/>
        <end position="339"/>
    </location>
</feature>
<feature type="region of interest" description="Disordered" evidence="1">
    <location>
        <begin position="330"/>
        <end position="373"/>
    </location>
</feature>
<reference evidence="2 3" key="1">
    <citation type="journal article" date="2018" name="PLoS Genet.">
        <title>Population sequencing reveals clonal diversity and ancestral inbreeding in the grapevine cultivar Chardonnay.</title>
        <authorList>
            <person name="Roach M.J."/>
            <person name="Johnson D.L."/>
            <person name="Bohlmann J."/>
            <person name="van Vuuren H.J."/>
            <person name="Jones S.J."/>
            <person name="Pretorius I.S."/>
            <person name="Schmidt S.A."/>
            <person name="Borneman A.R."/>
        </authorList>
    </citation>
    <scope>NUCLEOTIDE SEQUENCE [LARGE SCALE GENOMIC DNA]</scope>
    <source>
        <strain evidence="3">cv. Chardonnay</strain>
        <tissue evidence="2">Leaf</tissue>
    </source>
</reference>
<comment type="caution">
    <text evidence="2">The sequence shown here is derived from an EMBL/GenBank/DDBJ whole genome shotgun (WGS) entry which is preliminary data.</text>
</comment>